<keyword evidence="1" id="KW-0479">Metal-binding</keyword>
<evidence type="ECO:0000259" key="4">
    <source>
        <dbReference type="Pfam" id="PF13639"/>
    </source>
</evidence>
<reference evidence="5 6" key="1">
    <citation type="submission" date="2016-10" db="EMBL/GenBank/DDBJ databases">
        <authorList>
            <person name="de Groot N.N."/>
        </authorList>
    </citation>
    <scope>NUCLEOTIDE SEQUENCE [LARGE SCALE GENOMIC DNA]</scope>
    <source>
        <strain evidence="5 6">AA1</strain>
    </source>
</reference>
<evidence type="ECO:0000256" key="2">
    <source>
        <dbReference type="ARBA" id="ARBA00022771"/>
    </source>
</evidence>
<dbReference type="STRING" id="419481.SAMN05216233_104229"/>
<dbReference type="Proteomes" id="UP000198870">
    <property type="component" value="Unassembled WGS sequence"/>
</dbReference>
<organism evidence="5 6">
    <name type="scientific">Desulfoluna spongiiphila</name>
    <dbReference type="NCBI Taxonomy" id="419481"/>
    <lineage>
        <taxon>Bacteria</taxon>
        <taxon>Pseudomonadati</taxon>
        <taxon>Thermodesulfobacteriota</taxon>
        <taxon>Desulfobacteria</taxon>
        <taxon>Desulfobacterales</taxon>
        <taxon>Desulfolunaceae</taxon>
        <taxon>Desulfoluna</taxon>
    </lineage>
</organism>
<accession>A0A1G5DJI9</accession>
<evidence type="ECO:0000313" key="5">
    <source>
        <dbReference type="EMBL" id="SCY14885.1"/>
    </source>
</evidence>
<dbReference type="Pfam" id="PF13639">
    <property type="entry name" value="zf-RING_2"/>
    <property type="match status" value="1"/>
</dbReference>
<keyword evidence="6" id="KW-1185">Reference proteome</keyword>
<protein>
    <submittedName>
        <fullName evidence="5">E3 ubiquitin-protein ligase RNF115/126</fullName>
    </submittedName>
</protein>
<dbReference type="PANTHER" id="PTHR45969">
    <property type="entry name" value="RING ZINC FINGER PROTEIN-RELATED"/>
    <property type="match status" value="1"/>
</dbReference>
<dbReference type="EMBL" id="FMUX01000004">
    <property type="protein sequence ID" value="SCY14885.1"/>
    <property type="molecule type" value="Genomic_DNA"/>
</dbReference>
<evidence type="ECO:0000313" key="6">
    <source>
        <dbReference type="Proteomes" id="UP000198870"/>
    </source>
</evidence>
<sequence length="65" mass="7776">MTTCTICLKKFKQGDNIRTHDSDATGETVAHPFHEECLREWYKTRDTCPICRDRIDWDDWIIVEM</sequence>
<proteinExistence type="predicted"/>
<dbReference type="InterPro" id="IPR001841">
    <property type="entry name" value="Znf_RING"/>
</dbReference>
<feature type="domain" description="RING-type" evidence="4">
    <location>
        <begin position="3"/>
        <end position="52"/>
    </location>
</feature>
<dbReference type="Gene3D" id="3.30.40.10">
    <property type="entry name" value="Zinc/RING finger domain, C3HC4 (zinc finger)"/>
    <property type="match status" value="1"/>
</dbReference>
<dbReference type="AlphaFoldDB" id="A0A1G5DJI9"/>
<dbReference type="RefSeq" id="WP_092210042.1">
    <property type="nucleotide sequence ID" value="NZ_FMUX01000004.1"/>
</dbReference>
<gene>
    <name evidence="5" type="ORF">SAMN05216233_104229</name>
</gene>
<evidence type="ECO:0000256" key="3">
    <source>
        <dbReference type="ARBA" id="ARBA00022833"/>
    </source>
</evidence>
<dbReference type="SUPFAM" id="SSF57850">
    <property type="entry name" value="RING/U-box"/>
    <property type="match status" value="1"/>
</dbReference>
<dbReference type="InterPro" id="IPR013083">
    <property type="entry name" value="Znf_RING/FYVE/PHD"/>
</dbReference>
<keyword evidence="3" id="KW-0862">Zinc</keyword>
<name>A0A1G5DJI9_9BACT</name>
<keyword evidence="2" id="KW-0863">Zinc-finger</keyword>
<dbReference type="GO" id="GO:0008270">
    <property type="term" value="F:zinc ion binding"/>
    <property type="evidence" value="ECO:0007669"/>
    <property type="project" value="UniProtKB-KW"/>
</dbReference>
<evidence type="ECO:0000256" key="1">
    <source>
        <dbReference type="ARBA" id="ARBA00022723"/>
    </source>
</evidence>